<reference evidence="2 3" key="1">
    <citation type="submission" date="2024-07" db="EMBL/GenBank/DDBJ databases">
        <title>Section-level genome sequencing and comparative genomics of Aspergillus sections Usti and Cavernicolus.</title>
        <authorList>
            <consortium name="Lawrence Berkeley National Laboratory"/>
            <person name="Nybo J.L."/>
            <person name="Vesth T.C."/>
            <person name="Theobald S."/>
            <person name="Frisvad J.C."/>
            <person name="Larsen T.O."/>
            <person name="Kjaerboelling I."/>
            <person name="Rothschild-Mancinelli K."/>
            <person name="Lyhne E.K."/>
            <person name="Kogle M.E."/>
            <person name="Barry K."/>
            <person name="Clum A."/>
            <person name="Na H."/>
            <person name="Ledsgaard L."/>
            <person name="Lin J."/>
            <person name="Lipzen A."/>
            <person name="Kuo A."/>
            <person name="Riley R."/>
            <person name="Mondo S."/>
            <person name="Labutti K."/>
            <person name="Haridas S."/>
            <person name="Pangalinan J."/>
            <person name="Salamov A.A."/>
            <person name="Simmons B.A."/>
            <person name="Magnuson J.K."/>
            <person name="Chen J."/>
            <person name="Drula E."/>
            <person name="Henrissat B."/>
            <person name="Wiebenga A."/>
            <person name="Lubbers R.J."/>
            <person name="Gomes A.C."/>
            <person name="Macurrencykelacurrency M.R."/>
            <person name="Stajich J."/>
            <person name="Grigoriev I.V."/>
            <person name="Mortensen U.H."/>
            <person name="De Vries R.P."/>
            <person name="Baker S.E."/>
            <person name="Andersen M.R."/>
        </authorList>
    </citation>
    <scope>NUCLEOTIDE SEQUENCE [LARGE SCALE GENOMIC DNA]</scope>
    <source>
        <strain evidence="2 3">CBS 449.75</strain>
    </source>
</reference>
<accession>A0ABR4LDT2</accession>
<dbReference type="EMBL" id="JBFXLQ010000070">
    <property type="protein sequence ID" value="KAL2862289.1"/>
    <property type="molecule type" value="Genomic_DNA"/>
</dbReference>
<keyword evidence="2" id="KW-0489">Methyltransferase</keyword>
<dbReference type="PANTHER" id="PTHR43464:SF23">
    <property type="entry name" value="JUVENILE HORMONE ACID O-METHYLTRANSFERASE"/>
    <property type="match status" value="1"/>
</dbReference>
<dbReference type="GO" id="GO:0008168">
    <property type="term" value="F:methyltransferase activity"/>
    <property type="evidence" value="ECO:0007669"/>
    <property type="project" value="UniProtKB-KW"/>
</dbReference>
<evidence type="ECO:0000313" key="3">
    <source>
        <dbReference type="Proteomes" id="UP001610432"/>
    </source>
</evidence>
<evidence type="ECO:0000259" key="1">
    <source>
        <dbReference type="Pfam" id="PF13649"/>
    </source>
</evidence>
<dbReference type="GeneID" id="98142206"/>
<gene>
    <name evidence="2" type="ORF">BJX67DRAFT_309875</name>
</gene>
<keyword evidence="2" id="KW-0808">Transferase</keyword>
<organism evidence="2 3">
    <name type="scientific">Aspergillus lucknowensis</name>
    <dbReference type="NCBI Taxonomy" id="176173"/>
    <lineage>
        <taxon>Eukaryota</taxon>
        <taxon>Fungi</taxon>
        <taxon>Dikarya</taxon>
        <taxon>Ascomycota</taxon>
        <taxon>Pezizomycotina</taxon>
        <taxon>Eurotiomycetes</taxon>
        <taxon>Eurotiomycetidae</taxon>
        <taxon>Eurotiales</taxon>
        <taxon>Aspergillaceae</taxon>
        <taxon>Aspergillus</taxon>
        <taxon>Aspergillus subgen. Nidulantes</taxon>
    </lineage>
</organism>
<dbReference type="Pfam" id="PF13649">
    <property type="entry name" value="Methyltransf_25"/>
    <property type="match status" value="1"/>
</dbReference>
<name>A0ABR4LDT2_9EURO</name>
<dbReference type="Proteomes" id="UP001610432">
    <property type="component" value="Unassembled WGS sequence"/>
</dbReference>
<proteinExistence type="predicted"/>
<keyword evidence="3" id="KW-1185">Reference proteome</keyword>
<sequence>MSNNPATTTSTAHYLQRAYALSGTSETETQTFYDEWAETYDSGLNAGGYASPRRAAEAIVRNIHITGGAEKLRILDAGCGTGLVGEYLSRSSLSGKFDLTGLDLSPGMLAVARQKGMYRMLQTADLNQLLASDFGVYDVVVCVGVLTRGHVGPRVLGDFVALTTPGGLIVATVLEEVWGSGGYRDEVEKLRSSGAVEVVSLDRFGILEGEESGGRMVVLKRIEL</sequence>
<evidence type="ECO:0000313" key="2">
    <source>
        <dbReference type="EMBL" id="KAL2862289.1"/>
    </source>
</evidence>
<comment type="caution">
    <text evidence="2">The sequence shown here is derived from an EMBL/GenBank/DDBJ whole genome shotgun (WGS) entry which is preliminary data.</text>
</comment>
<dbReference type="GO" id="GO:0032259">
    <property type="term" value="P:methylation"/>
    <property type="evidence" value="ECO:0007669"/>
    <property type="project" value="UniProtKB-KW"/>
</dbReference>
<dbReference type="Gene3D" id="3.40.50.150">
    <property type="entry name" value="Vaccinia Virus protein VP39"/>
    <property type="match status" value="1"/>
</dbReference>
<dbReference type="PANTHER" id="PTHR43464">
    <property type="entry name" value="METHYLTRANSFERASE"/>
    <property type="match status" value="1"/>
</dbReference>
<feature type="domain" description="Methyltransferase" evidence="1">
    <location>
        <begin position="74"/>
        <end position="167"/>
    </location>
</feature>
<dbReference type="SUPFAM" id="SSF53335">
    <property type="entry name" value="S-adenosyl-L-methionine-dependent methyltransferases"/>
    <property type="match status" value="1"/>
</dbReference>
<dbReference type="InterPro" id="IPR029063">
    <property type="entry name" value="SAM-dependent_MTases_sf"/>
</dbReference>
<dbReference type="RefSeq" id="XP_070881268.1">
    <property type="nucleotide sequence ID" value="XM_071027134.1"/>
</dbReference>
<dbReference type="InterPro" id="IPR041698">
    <property type="entry name" value="Methyltransf_25"/>
</dbReference>
<dbReference type="CDD" id="cd02440">
    <property type="entry name" value="AdoMet_MTases"/>
    <property type="match status" value="1"/>
</dbReference>
<protein>
    <submittedName>
        <fullName evidence="2">S-adenosyl-L-methionine-dependent methyltransferase</fullName>
    </submittedName>
</protein>